<reference evidence="1" key="2">
    <citation type="journal article" date="2015" name="Fish Shellfish Immunol.">
        <title>Early steps in the European eel (Anguilla anguilla)-Vibrio vulnificus interaction in the gills: Role of the RtxA13 toxin.</title>
        <authorList>
            <person name="Callol A."/>
            <person name="Pajuelo D."/>
            <person name="Ebbesson L."/>
            <person name="Teles M."/>
            <person name="MacKenzie S."/>
            <person name="Amaro C."/>
        </authorList>
    </citation>
    <scope>NUCLEOTIDE SEQUENCE</scope>
</reference>
<sequence>MVVHTDPSAEKSDPLIFGDGVTLTPNQAFEDANAAG</sequence>
<organism evidence="1">
    <name type="scientific">Anguilla anguilla</name>
    <name type="common">European freshwater eel</name>
    <name type="synonym">Muraena anguilla</name>
    <dbReference type="NCBI Taxonomy" id="7936"/>
    <lineage>
        <taxon>Eukaryota</taxon>
        <taxon>Metazoa</taxon>
        <taxon>Chordata</taxon>
        <taxon>Craniata</taxon>
        <taxon>Vertebrata</taxon>
        <taxon>Euteleostomi</taxon>
        <taxon>Actinopterygii</taxon>
        <taxon>Neopterygii</taxon>
        <taxon>Teleostei</taxon>
        <taxon>Anguilliformes</taxon>
        <taxon>Anguillidae</taxon>
        <taxon>Anguilla</taxon>
    </lineage>
</organism>
<dbReference type="AlphaFoldDB" id="A0A0E9PG92"/>
<proteinExistence type="predicted"/>
<accession>A0A0E9PG92</accession>
<name>A0A0E9PG92_ANGAN</name>
<dbReference type="EMBL" id="GBXM01104931">
    <property type="protein sequence ID" value="JAH03646.1"/>
    <property type="molecule type" value="Transcribed_RNA"/>
</dbReference>
<protein>
    <submittedName>
        <fullName evidence="1">Uncharacterized protein</fullName>
    </submittedName>
</protein>
<evidence type="ECO:0000313" key="1">
    <source>
        <dbReference type="EMBL" id="JAH03646.1"/>
    </source>
</evidence>
<reference evidence="1" key="1">
    <citation type="submission" date="2014-11" db="EMBL/GenBank/DDBJ databases">
        <authorList>
            <person name="Amaro Gonzalez C."/>
        </authorList>
    </citation>
    <scope>NUCLEOTIDE SEQUENCE</scope>
</reference>